<organism evidence="5 6">
    <name type="scientific">Bradyrhizobium aeschynomenes</name>
    <dbReference type="NCBI Taxonomy" id="2734909"/>
    <lineage>
        <taxon>Bacteria</taxon>
        <taxon>Pseudomonadati</taxon>
        <taxon>Pseudomonadota</taxon>
        <taxon>Alphaproteobacteria</taxon>
        <taxon>Hyphomicrobiales</taxon>
        <taxon>Nitrobacteraceae</taxon>
        <taxon>Bradyrhizobium</taxon>
    </lineage>
</organism>
<dbReference type="Proteomes" id="UP000886476">
    <property type="component" value="Unassembled WGS sequence"/>
</dbReference>
<reference evidence="5" key="1">
    <citation type="submission" date="2020-05" db="EMBL/GenBank/DDBJ databases">
        <title>Nod-independent and nitrogen-fixing Bradyrhizobium aeschynomene sp. nov. isolated from nodules of Aeschynomene indica.</title>
        <authorList>
            <person name="Zhang Z."/>
        </authorList>
    </citation>
    <scope>NUCLEOTIDE SEQUENCE</scope>
    <source>
        <strain evidence="5">83012</strain>
    </source>
</reference>
<gene>
    <name evidence="5" type="ORF">HL667_19470</name>
</gene>
<sequence length="127" mass="13499">MPYTLLIVDDSKLARMAATKALRALHPDWAQVEAGNGDEAIALAKEAAFDIAILDFNMPGRDGLQLAADLLRLCPTTPLAIVSANHQTEIVAKAEHIGAIFLPKPLNEQALGAFLKMAAGKLEKGQA</sequence>
<evidence type="ECO:0000313" key="6">
    <source>
        <dbReference type="Proteomes" id="UP000886476"/>
    </source>
</evidence>
<dbReference type="RefSeq" id="WP_172112293.1">
    <property type="nucleotide sequence ID" value="NZ_JABFDM010000003.1"/>
</dbReference>
<dbReference type="SMART" id="SM00448">
    <property type="entry name" value="REC"/>
    <property type="match status" value="1"/>
</dbReference>
<evidence type="ECO:0000313" key="5">
    <source>
        <dbReference type="EMBL" id="NPU67192.1"/>
    </source>
</evidence>
<dbReference type="PANTHER" id="PTHR44591:SF14">
    <property type="entry name" value="PROTEIN PILG"/>
    <property type="match status" value="1"/>
</dbReference>
<dbReference type="SUPFAM" id="SSF52172">
    <property type="entry name" value="CheY-like"/>
    <property type="match status" value="1"/>
</dbReference>
<feature type="modified residue" description="4-aspartylphosphate" evidence="3">
    <location>
        <position position="55"/>
    </location>
</feature>
<keyword evidence="1 3" id="KW-0597">Phosphoprotein</keyword>
<evidence type="ECO:0000256" key="2">
    <source>
        <dbReference type="ARBA" id="ARBA00023012"/>
    </source>
</evidence>
<accession>A0ABX2CIT4</accession>
<dbReference type="PANTHER" id="PTHR44591">
    <property type="entry name" value="STRESS RESPONSE REGULATOR PROTEIN 1"/>
    <property type="match status" value="1"/>
</dbReference>
<evidence type="ECO:0000256" key="1">
    <source>
        <dbReference type="ARBA" id="ARBA00022553"/>
    </source>
</evidence>
<protein>
    <submittedName>
        <fullName evidence="5">Response regulator</fullName>
    </submittedName>
</protein>
<feature type="domain" description="Response regulatory" evidence="4">
    <location>
        <begin position="4"/>
        <end position="119"/>
    </location>
</feature>
<evidence type="ECO:0000256" key="3">
    <source>
        <dbReference type="PROSITE-ProRule" id="PRU00169"/>
    </source>
</evidence>
<dbReference type="Pfam" id="PF00072">
    <property type="entry name" value="Response_reg"/>
    <property type="match status" value="1"/>
</dbReference>
<dbReference type="PROSITE" id="PS50110">
    <property type="entry name" value="RESPONSE_REGULATORY"/>
    <property type="match status" value="1"/>
</dbReference>
<dbReference type="InterPro" id="IPR050595">
    <property type="entry name" value="Bact_response_regulator"/>
</dbReference>
<dbReference type="EMBL" id="JABFDN010000006">
    <property type="protein sequence ID" value="NPU67192.1"/>
    <property type="molecule type" value="Genomic_DNA"/>
</dbReference>
<comment type="caution">
    <text evidence="5">The sequence shown here is derived from an EMBL/GenBank/DDBJ whole genome shotgun (WGS) entry which is preliminary data.</text>
</comment>
<dbReference type="InterPro" id="IPR011006">
    <property type="entry name" value="CheY-like_superfamily"/>
</dbReference>
<dbReference type="Gene3D" id="3.40.50.2300">
    <property type="match status" value="1"/>
</dbReference>
<evidence type="ECO:0000259" key="4">
    <source>
        <dbReference type="PROSITE" id="PS50110"/>
    </source>
</evidence>
<proteinExistence type="predicted"/>
<keyword evidence="2" id="KW-0902">Two-component regulatory system</keyword>
<dbReference type="CDD" id="cd00156">
    <property type="entry name" value="REC"/>
    <property type="match status" value="1"/>
</dbReference>
<keyword evidence="6" id="KW-1185">Reference proteome</keyword>
<name>A0ABX2CIT4_9BRAD</name>
<dbReference type="InterPro" id="IPR001789">
    <property type="entry name" value="Sig_transdc_resp-reg_receiver"/>
</dbReference>